<dbReference type="PANTHER" id="PTHR22702">
    <property type="entry name" value="PROTEASE-ASSOCIATED DOMAIN-CONTAINING PROTEIN"/>
    <property type="match status" value="1"/>
</dbReference>
<dbReference type="PANTHER" id="PTHR22702:SF1">
    <property type="entry name" value="PROTEASE-ASSOCIATED DOMAIN-CONTAINING PROTEIN 1"/>
    <property type="match status" value="1"/>
</dbReference>
<evidence type="ECO:0000313" key="5">
    <source>
        <dbReference type="EMBL" id="MFD0992632.1"/>
    </source>
</evidence>
<dbReference type="EMBL" id="JBHTJR010000029">
    <property type="protein sequence ID" value="MFD0992632.1"/>
    <property type="molecule type" value="Genomic_DNA"/>
</dbReference>
<keyword evidence="6" id="KW-1185">Reference proteome</keyword>
<dbReference type="SUPFAM" id="SSF52025">
    <property type="entry name" value="PA domain"/>
    <property type="match status" value="1"/>
</dbReference>
<dbReference type="SUPFAM" id="SSF50939">
    <property type="entry name" value="Sialidases"/>
    <property type="match status" value="1"/>
</dbReference>
<evidence type="ECO:0000313" key="6">
    <source>
        <dbReference type="Proteomes" id="UP001597062"/>
    </source>
</evidence>
<gene>
    <name evidence="5" type="ORF">ACFQ1U_05405</name>
</gene>
<dbReference type="InterPro" id="IPR026444">
    <property type="entry name" value="Secre_tail"/>
</dbReference>
<dbReference type="Pfam" id="PF18962">
    <property type="entry name" value="Por_Secre_tail"/>
    <property type="match status" value="1"/>
</dbReference>
<dbReference type="Pfam" id="PF02225">
    <property type="entry name" value="PA"/>
    <property type="match status" value="1"/>
</dbReference>
<proteinExistence type="predicted"/>
<name>A0ABW3JQ66_9FLAO</name>
<evidence type="ECO:0000256" key="2">
    <source>
        <dbReference type="ARBA" id="ARBA00023180"/>
    </source>
</evidence>
<keyword evidence="2" id="KW-0325">Glycoprotein</keyword>
<protein>
    <submittedName>
        <fullName evidence="5">PA domain-containing protein</fullName>
    </submittedName>
</protein>
<evidence type="ECO:0000259" key="3">
    <source>
        <dbReference type="Pfam" id="PF02225"/>
    </source>
</evidence>
<dbReference type="Gene3D" id="3.50.30.30">
    <property type="match status" value="1"/>
</dbReference>
<dbReference type="InterPro" id="IPR015943">
    <property type="entry name" value="WD40/YVTN_repeat-like_dom_sf"/>
</dbReference>
<dbReference type="InterPro" id="IPR036278">
    <property type="entry name" value="Sialidase_sf"/>
</dbReference>
<keyword evidence="1" id="KW-0732">Signal</keyword>
<sequence length="1058" mass="114706">MNKKLLLLLVLLISGVVVFKSSFQKTGIEKVKEQHAAYLYNHPFNKVTGLSKSERKKLSLPPNQFLEQEYLNEINPYTGETYPAKVQNLQKELLTNRALSRVPGDGDDNAWVERGPNNVGGRVRAVMFDPNDPTDETVFAGGVSGGLWRNTNISNASQVWERVNIPDNLSISSITYDPNNTQVFYVGTGESYVGHTTGSANGDGVWKSEDGGTSWNRIFGGNTGLSFYQEASNISVLTPSEISGNYTSVTTNNFGTSVTSAIISEIVLVDDGSINPSEGCESLINASQLNGKIALIRRGSCNFTVKVKNAQDAGAIAVIVMNNVDGSPITMAGSDPTITIPAIMISKEDGDLLETTLQSSTINISINEPVSDFTGIVVPGPQHINDVKVRNNNGVSEIYVAVSDALYGSSNESTYVGALSFGLVRSVDGGQSWTEINLPKPTGIDNKLCPNDIEIGSDGKIWVSTAHSFTYGNGGGIILSSSDGVDFNINHEIPNGDRTQIAISSSDQNKIYVLAQVNSSTTPVALFRTTDSFSTVQDLELPSDDDTGISAVDFTRGQSFYNLLLDVSPSNDEIVFVGGIDLFRSATGGLSWNQFSHWYGGFGHQYVHADQHIAAFGNFNSNKMIFGNDGGVYYTSNLGTSTLPRNNGLNITQFYDMGVAPTSSFNGDYFIAGAQDNGTQLFENSPLSPNSSLRASGGDGAASFFDTDGVDKYYITNYVYNQSIVLYNYDTDSSVSINSEQSSNGDFINQEELDSNLNILYSNYSSGGNFIIRRYSDILSEPSTKFELQNNLLRSEPSSLKISPYNTGSSTLLVGTKLGNLLRIENANTSLPEWSDISGSDFVGSVSDVEFGQSENEIFVTMHNYGVVNVWYTNDGGINWQNIEGNLPDLPVKTILQNPLLPNEVIIGTELGVWKTDDLNTGNAIEWSHSYNGMSNVKVMDLELRDDNTVFAATHGRGIFSGRFTDNSASVEDVVKGAKDFTVYPTVSDGNFTLFAKNSLGRTNVEVFNLSGQKVFSKKVDFTSQEKQDLSLNVASGIYILNINTSANIKQSQKIVIK</sequence>
<organism evidence="5 6">
    <name type="scientific">Tenacibaculum geojense</name>
    <dbReference type="NCBI Taxonomy" id="915352"/>
    <lineage>
        <taxon>Bacteria</taxon>
        <taxon>Pseudomonadati</taxon>
        <taxon>Bacteroidota</taxon>
        <taxon>Flavobacteriia</taxon>
        <taxon>Flavobacteriales</taxon>
        <taxon>Flavobacteriaceae</taxon>
        <taxon>Tenacibaculum</taxon>
    </lineage>
</organism>
<dbReference type="InterPro" id="IPR046450">
    <property type="entry name" value="PA_dom_sf"/>
</dbReference>
<dbReference type="CDD" id="cd04818">
    <property type="entry name" value="PA_subtilisin_1"/>
    <property type="match status" value="1"/>
</dbReference>
<feature type="domain" description="Secretion system C-terminal sorting" evidence="4">
    <location>
        <begin position="983"/>
        <end position="1057"/>
    </location>
</feature>
<evidence type="ECO:0000259" key="4">
    <source>
        <dbReference type="Pfam" id="PF18962"/>
    </source>
</evidence>
<dbReference type="Proteomes" id="UP001597062">
    <property type="component" value="Unassembled WGS sequence"/>
</dbReference>
<reference evidence="6" key="1">
    <citation type="journal article" date="2019" name="Int. J. Syst. Evol. Microbiol.">
        <title>The Global Catalogue of Microorganisms (GCM) 10K type strain sequencing project: providing services to taxonomists for standard genome sequencing and annotation.</title>
        <authorList>
            <consortium name="The Broad Institute Genomics Platform"/>
            <consortium name="The Broad Institute Genome Sequencing Center for Infectious Disease"/>
            <person name="Wu L."/>
            <person name="Ma J."/>
        </authorList>
    </citation>
    <scope>NUCLEOTIDE SEQUENCE [LARGE SCALE GENOMIC DNA]</scope>
    <source>
        <strain evidence="6">CCUG 60527</strain>
    </source>
</reference>
<evidence type="ECO:0000256" key="1">
    <source>
        <dbReference type="ARBA" id="ARBA00022729"/>
    </source>
</evidence>
<feature type="domain" description="PA" evidence="3">
    <location>
        <begin position="271"/>
        <end position="353"/>
    </location>
</feature>
<dbReference type="SUPFAM" id="SSF110296">
    <property type="entry name" value="Oligoxyloglucan reducing end-specific cellobiohydrolase"/>
    <property type="match status" value="2"/>
</dbReference>
<dbReference type="NCBIfam" id="TIGR04183">
    <property type="entry name" value="Por_Secre_tail"/>
    <property type="match status" value="1"/>
</dbReference>
<dbReference type="Gene3D" id="2.130.10.10">
    <property type="entry name" value="YVTN repeat-like/Quinoprotein amine dehydrogenase"/>
    <property type="match status" value="4"/>
</dbReference>
<dbReference type="RefSeq" id="WP_386106113.1">
    <property type="nucleotide sequence ID" value="NZ_JBHTJR010000029.1"/>
</dbReference>
<comment type="caution">
    <text evidence="5">The sequence shown here is derived from an EMBL/GenBank/DDBJ whole genome shotgun (WGS) entry which is preliminary data.</text>
</comment>
<dbReference type="InterPro" id="IPR003137">
    <property type="entry name" value="PA_domain"/>
</dbReference>
<accession>A0ABW3JQ66</accession>